<dbReference type="Pfam" id="PF01116">
    <property type="entry name" value="F_bP_aldolase"/>
    <property type="match status" value="1"/>
</dbReference>
<dbReference type="GO" id="GO:0008270">
    <property type="term" value="F:zinc ion binding"/>
    <property type="evidence" value="ECO:0007669"/>
    <property type="project" value="InterPro"/>
</dbReference>
<dbReference type="InterPro" id="IPR013785">
    <property type="entry name" value="Aldolase_TIM"/>
</dbReference>
<feature type="binding site" evidence="4">
    <location>
        <position position="174"/>
    </location>
    <ligand>
        <name>Zn(2+)</name>
        <dbReference type="ChEBI" id="CHEBI:29105"/>
        <label>1</label>
        <note>catalytic</note>
    </ligand>
</feature>
<dbReference type="PIRSF" id="PIRSF001359">
    <property type="entry name" value="F_bP_aldolase_II"/>
    <property type="match status" value="1"/>
</dbReference>
<organism evidence="5 6">
    <name type="scientific">Hoeflea prorocentri</name>
    <dbReference type="NCBI Taxonomy" id="1922333"/>
    <lineage>
        <taxon>Bacteria</taxon>
        <taxon>Pseudomonadati</taxon>
        <taxon>Pseudomonadota</taxon>
        <taxon>Alphaproteobacteria</taxon>
        <taxon>Hyphomicrobiales</taxon>
        <taxon>Rhizobiaceae</taxon>
        <taxon>Hoeflea</taxon>
    </lineage>
</organism>
<dbReference type="RefSeq" id="WP_267990528.1">
    <property type="nucleotide sequence ID" value="NZ_JAPJZI010000001.1"/>
</dbReference>
<dbReference type="AlphaFoldDB" id="A0A9X3UI42"/>
<dbReference type="EMBL" id="JAPJZI010000001">
    <property type="protein sequence ID" value="MDA5399078.1"/>
    <property type="molecule type" value="Genomic_DNA"/>
</dbReference>
<dbReference type="InterPro" id="IPR000771">
    <property type="entry name" value="FBA_II"/>
</dbReference>
<dbReference type="CDD" id="cd00947">
    <property type="entry name" value="TBP_aldolase_IIB"/>
    <property type="match status" value="1"/>
</dbReference>
<dbReference type="PANTHER" id="PTHR30304">
    <property type="entry name" value="D-TAGATOSE-1,6-BISPHOSPHATE ALDOLASE"/>
    <property type="match status" value="1"/>
</dbReference>
<keyword evidence="4" id="KW-0479">Metal-binding</keyword>
<comment type="pathway">
    <text evidence="1">Carbohydrate biosynthesis; Calvin cycle.</text>
</comment>
<evidence type="ECO:0000256" key="3">
    <source>
        <dbReference type="PIRSR" id="PIRSR001359-1"/>
    </source>
</evidence>
<evidence type="ECO:0000256" key="1">
    <source>
        <dbReference type="ARBA" id="ARBA00005215"/>
    </source>
</evidence>
<feature type="binding site" evidence="4">
    <location>
        <position position="134"/>
    </location>
    <ligand>
        <name>Zn(2+)</name>
        <dbReference type="ChEBI" id="CHEBI:29105"/>
        <label>2</label>
    </ligand>
</feature>
<reference evidence="5" key="1">
    <citation type="submission" date="2022-11" db="EMBL/GenBank/DDBJ databases">
        <title>Draft genome sequence of Hoeflea poritis E7-10 and Hoeflea prorocentri PM5-8, separated from scleractinian coral Porites lutea and marine dinoflagellate.</title>
        <authorList>
            <person name="Zhang G."/>
            <person name="Wei Q."/>
            <person name="Cai L."/>
        </authorList>
    </citation>
    <scope>NUCLEOTIDE SEQUENCE</scope>
    <source>
        <strain evidence="5">PM5-8</strain>
    </source>
</reference>
<feature type="binding site" evidence="4">
    <location>
        <position position="83"/>
    </location>
    <ligand>
        <name>Zn(2+)</name>
        <dbReference type="ChEBI" id="CHEBI:29105"/>
        <label>1</label>
        <note>catalytic</note>
    </ligand>
</feature>
<comment type="caution">
    <text evidence="5">The sequence shown here is derived from an EMBL/GenBank/DDBJ whole genome shotgun (WGS) entry which is preliminary data.</text>
</comment>
<dbReference type="GO" id="GO:0016832">
    <property type="term" value="F:aldehyde-lyase activity"/>
    <property type="evidence" value="ECO:0007669"/>
    <property type="project" value="InterPro"/>
</dbReference>
<evidence type="ECO:0000256" key="2">
    <source>
        <dbReference type="ARBA" id="ARBA00022567"/>
    </source>
</evidence>
<dbReference type="GO" id="GO:0019253">
    <property type="term" value="P:reductive pentose-phosphate cycle"/>
    <property type="evidence" value="ECO:0007669"/>
    <property type="project" value="UniProtKB-KW"/>
</dbReference>
<feature type="binding site" evidence="4">
    <location>
        <position position="104"/>
    </location>
    <ligand>
        <name>Zn(2+)</name>
        <dbReference type="ChEBI" id="CHEBI:29105"/>
        <label>2</label>
    </ligand>
</feature>
<dbReference type="SUPFAM" id="SSF51569">
    <property type="entry name" value="Aldolase"/>
    <property type="match status" value="1"/>
</dbReference>
<dbReference type="PANTHER" id="PTHR30304:SF0">
    <property type="entry name" value="D-TAGATOSE-1,6-BISPHOSPHATE ALDOLASE SUBUNIT GATY-RELATED"/>
    <property type="match status" value="1"/>
</dbReference>
<name>A0A9X3UI42_9HYPH</name>
<feature type="active site" description="Proton donor" evidence="3">
    <location>
        <position position="82"/>
    </location>
</feature>
<sequence>MTAATLRDVLQPAARGGYAIAGLVVLGWEDAVAYVEAAEETGCPIILQAGPGCRKHTPVPVLGPMFRQLADQASVPVVCHIDHARSLDECREGIDHGFTSVMFDGSERPIEENIELTARISAEAANAGVSVEGEVGFVGYAEGKASAMTSVEEAALFDRESGADAIAISIGNVHLQTDADAVINFEHLRAIEDVTTMPLVLHGGSGIPADVRRELSAQSRVSKFNIGTELRQAFGAALRQSLKDNPSSFDRIELLKPVIPAMRQATVRVIRNLAVQAP</sequence>
<dbReference type="Gene3D" id="3.20.20.70">
    <property type="entry name" value="Aldolase class I"/>
    <property type="match status" value="1"/>
</dbReference>
<dbReference type="Proteomes" id="UP001151234">
    <property type="component" value="Unassembled WGS sequence"/>
</dbReference>
<accession>A0A9X3UI42</accession>
<feature type="binding site" evidence="4">
    <location>
        <position position="202"/>
    </location>
    <ligand>
        <name>Zn(2+)</name>
        <dbReference type="ChEBI" id="CHEBI:29105"/>
        <label>1</label>
        <note>catalytic</note>
    </ligand>
</feature>
<comment type="cofactor">
    <cofactor evidence="4">
        <name>Zn(2+)</name>
        <dbReference type="ChEBI" id="CHEBI:29105"/>
    </cofactor>
    <text evidence="4">Binds 2 Zn(2+) ions per subunit. One is catalytic and the other provides a structural contribution.</text>
</comment>
<protein>
    <submittedName>
        <fullName evidence="5">Class II fructose-bisphosphate aldolase</fullName>
    </submittedName>
</protein>
<proteinExistence type="predicted"/>
<keyword evidence="4" id="KW-0862">Zinc</keyword>
<keyword evidence="2" id="KW-0113">Calvin cycle</keyword>
<evidence type="ECO:0000256" key="4">
    <source>
        <dbReference type="PIRSR" id="PIRSR001359-3"/>
    </source>
</evidence>
<dbReference type="InterPro" id="IPR050246">
    <property type="entry name" value="Class_II_FBP_aldolase"/>
</dbReference>
<evidence type="ECO:0000313" key="6">
    <source>
        <dbReference type="Proteomes" id="UP001151234"/>
    </source>
</evidence>
<keyword evidence="6" id="KW-1185">Reference proteome</keyword>
<gene>
    <name evidence="5" type="ORF">OQ273_10885</name>
</gene>
<evidence type="ECO:0000313" key="5">
    <source>
        <dbReference type="EMBL" id="MDA5399078.1"/>
    </source>
</evidence>